<accession>A0A6I3L5P0</accession>
<evidence type="ECO:0000313" key="2">
    <source>
        <dbReference type="EMBL" id="MTE15974.1"/>
    </source>
</evidence>
<reference evidence="2 3" key="1">
    <citation type="submission" date="2019-11" db="EMBL/GenBank/DDBJ databases">
        <title>Nocardia sp. nov. CT2-14 isolated from soil.</title>
        <authorList>
            <person name="Kanchanasin P."/>
            <person name="Tanasupawat S."/>
            <person name="Yuki M."/>
            <person name="Kudo T."/>
        </authorList>
    </citation>
    <scope>NUCLEOTIDE SEQUENCE [LARGE SCALE GENOMIC DNA]</scope>
    <source>
        <strain evidence="2 3">CT2-14</strain>
    </source>
</reference>
<organism evidence="2 3">
    <name type="scientific">Nocardia aurantiaca</name>
    <dbReference type="NCBI Taxonomy" id="2675850"/>
    <lineage>
        <taxon>Bacteria</taxon>
        <taxon>Bacillati</taxon>
        <taxon>Actinomycetota</taxon>
        <taxon>Actinomycetes</taxon>
        <taxon>Mycobacteriales</taxon>
        <taxon>Nocardiaceae</taxon>
        <taxon>Nocardia</taxon>
    </lineage>
</organism>
<protein>
    <submittedName>
        <fullName evidence="2">Uncharacterized protein</fullName>
    </submittedName>
</protein>
<evidence type="ECO:0000313" key="3">
    <source>
        <dbReference type="Proteomes" id="UP000432464"/>
    </source>
</evidence>
<comment type="caution">
    <text evidence="2">The sequence shown here is derived from an EMBL/GenBank/DDBJ whole genome shotgun (WGS) entry which is preliminary data.</text>
</comment>
<name>A0A6I3L5P0_9NOCA</name>
<dbReference type="RefSeq" id="WP_154790406.1">
    <property type="nucleotide sequence ID" value="NZ_WMBB01000012.1"/>
</dbReference>
<evidence type="ECO:0000256" key="1">
    <source>
        <dbReference type="SAM" id="MobiDB-lite"/>
    </source>
</evidence>
<sequence length="116" mass="13235">MALEMKPQHRPWVIRSDKTPEMAIRTTPSDDSWRLTWAPDRLFSLEAACHAMLLDEILSDPDPEDLDQALEVAELLAGELGFTLREVLVRLWNRSDRQERRTDSAAPPHRAAPVHG</sequence>
<dbReference type="Proteomes" id="UP000432464">
    <property type="component" value="Unassembled WGS sequence"/>
</dbReference>
<proteinExistence type="predicted"/>
<gene>
    <name evidence="2" type="ORF">GLP40_24780</name>
</gene>
<dbReference type="AlphaFoldDB" id="A0A6I3L5P0"/>
<dbReference type="EMBL" id="WMBB01000012">
    <property type="protein sequence ID" value="MTE15974.1"/>
    <property type="molecule type" value="Genomic_DNA"/>
</dbReference>
<feature type="region of interest" description="Disordered" evidence="1">
    <location>
        <begin position="96"/>
        <end position="116"/>
    </location>
</feature>
<keyword evidence="3" id="KW-1185">Reference proteome</keyword>